<gene>
    <name evidence="2" type="ORF">MNEG_5184</name>
</gene>
<proteinExistence type="predicted"/>
<dbReference type="STRING" id="145388.A0A0D2MIB3"/>
<evidence type="ECO:0000313" key="2">
    <source>
        <dbReference type="EMBL" id="KIZ02770.1"/>
    </source>
</evidence>
<dbReference type="RefSeq" id="XP_013901789.1">
    <property type="nucleotide sequence ID" value="XM_014046335.1"/>
</dbReference>
<protein>
    <submittedName>
        <fullName evidence="2">Uncharacterized protein</fullName>
    </submittedName>
</protein>
<keyword evidence="3" id="KW-1185">Reference proteome</keyword>
<name>A0A0D2MIB3_9CHLO</name>
<organism evidence="2 3">
    <name type="scientific">Monoraphidium neglectum</name>
    <dbReference type="NCBI Taxonomy" id="145388"/>
    <lineage>
        <taxon>Eukaryota</taxon>
        <taxon>Viridiplantae</taxon>
        <taxon>Chlorophyta</taxon>
        <taxon>core chlorophytes</taxon>
        <taxon>Chlorophyceae</taxon>
        <taxon>CS clade</taxon>
        <taxon>Sphaeropleales</taxon>
        <taxon>Selenastraceae</taxon>
        <taxon>Monoraphidium</taxon>
    </lineage>
</organism>
<dbReference type="Proteomes" id="UP000054498">
    <property type="component" value="Unassembled WGS sequence"/>
</dbReference>
<sequence>MSGNKESVISEKTLGIGFGCTVVTSYSPVINSADYATFDAFMEKLQATWDAEWAATMNADPAGLDPLVLSGAAAEEPYPAALKISQLLWTALAGALLVATTALSWRALVAATAVLGPQAHQPVLALLVAWFGASMVYCWDSSPPKPRAATAGATKGGAAAGGRAVVAEARAAGGAGANGLHNRKGSS</sequence>
<keyword evidence="1" id="KW-1133">Transmembrane helix</keyword>
<dbReference type="AlphaFoldDB" id="A0A0D2MIB3"/>
<evidence type="ECO:0000313" key="3">
    <source>
        <dbReference type="Proteomes" id="UP000054498"/>
    </source>
</evidence>
<accession>A0A0D2MIB3</accession>
<dbReference type="GeneID" id="25738061"/>
<dbReference type="OrthoDB" id="202234at2759"/>
<keyword evidence="1" id="KW-0472">Membrane</keyword>
<evidence type="ECO:0000256" key="1">
    <source>
        <dbReference type="SAM" id="Phobius"/>
    </source>
</evidence>
<dbReference type="KEGG" id="mng:MNEG_5184"/>
<feature type="transmembrane region" description="Helical" evidence="1">
    <location>
        <begin position="87"/>
        <end position="107"/>
    </location>
</feature>
<keyword evidence="1" id="KW-0812">Transmembrane</keyword>
<feature type="transmembrane region" description="Helical" evidence="1">
    <location>
        <begin position="119"/>
        <end position="139"/>
    </location>
</feature>
<reference evidence="2 3" key="1">
    <citation type="journal article" date="2013" name="BMC Genomics">
        <title>Reconstruction of the lipid metabolism for the microalga Monoraphidium neglectum from its genome sequence reveals characteristics suitable for biofuel production.</title>
        <authorList>
            <person name="Bogen C."/>
            <person name="Al-Dilaimi A."/>
            <person name="Albersmeier A."/>
            <person name="Wichmann J."/>
            <person name="Grundmann M."/>
            <person name="Rupp O."/>
            <person name="Lauersen K.J."/>
            <person name="Blifernez-Klassen O."/>
            <person name="Kalinowski J."/>
            <person name="Goesmann A."/>
            <person name="Mussgnug J.H."/>
            <person name="Kruse O."/>
        </authorList>
    </citation>
    <scope>NUCLEOTIDE SEQUENCE [LARGE SCALE GENOMIC DNA]</scope>
    <source>
        <strain evidence="2 3">SAG 48.87</strain>
    </source>
</reference>
<dbReference type="EMBL" id="KK100979">
    <property type="protein sequence ID" value="KIZ02770.1"/>
    <property type="molecule type" value="Genomic_DNA"/>
</dbReference>